<gene>
    <name evidence="2" type="ORF">GCL57_10905</name>
</gene>
<dbReference type="RefSeq" id="WP_152213385.1">
    <property type="nucleotide sequence ID" value="NZ_WFLN01000008.1"/>
</dbReference>
<sequence>MVNNENSFLLINQEITDLPYLECLKFIVRASYGLIESGEALFIDFIHAQHISLDNNQKNQIDKLINQFDFTQGTPVSRQVLSLFMLKYLFYESNDIIQKIKKSLVEKTKLNLNKISEQPSFALRAYRALLLLENTKNIKEEFFLYEEKLNQFLTKLSGQKITKKEDFNAPLSFWEEESIRILMYKILSLVECAIHSYMYIENMKDNKVTISLISIKEEILDSTIENLFNKIHLILKLTHLIIRNNKNQHKIIDENKTRELENIFYLNRLGIQLSKLNENISEIQKLQQKMSELNTGNIKFREMIDEEIQSLNMSISKDNITTARLEMRLNDEEYPLSVAFRNHITKMLQCSEN</sequence>
<evidence type="ECO:0000256" key="1">
    <source>
        <dbReference type="SAM" id="Coils"/>
    </source>
</evidence>
<reference evidence="2 3" key="1">
    <citation type="submission" date="2019-10" db="EMBL/GenBank/DDBJ databases">
        <title>New genus of Silvanigrellaceae.</title>
        <authorList>
            <person name="Pitt A."/>
            <person name="Hahn M.W."/>
        </authorList>
    </citation>
    <scope>NUCLEOTIDE SEQUENCE [LARGE SCALE GENOMIC DNA]</scope>
    <source>
        <strain evidence="2 3">33A1-SZDP</strain>
    </source>
</reference>
<comment type="caution">
    <text evidence="2">The sequence shown here is derived from an EMBL/GenBank/DDBJ whole genome shotgun (WGS) entry which is preliminary data.</text>
</comment>
<accession>A0A833JC26</accession>
<evidence type="ECO:0000313" key="3">
    <source>
        <dbReference type="Proteomes" id="UP000442694"/>
    </source>
</evidence>
<dbReference type="AlphaFoldDB" id="A0A833JC26"/>
<keyword evidence="3" id="KW-1185">Reference proteome</keyword>
<evidence type="ECO:0000313" key="2">
    <source>
        <dbReference type="EMBL" id="KAB8029043.1"/>
    </source>
</evidence>
<feature type="coiled-coil region" evidence="1">
    <location>
        <begin position="266"/>
        <end position="296"/>
    </location>
</feature>
<protein>
    <submittedName>
        <fullName evidence="2">Uncharacterized protein</fullName>
    </submittedName>
</protein>
<name>A0A833JC26_9BACT</name>
<dbReference type="EMBL" id="WFLN01000008">
    <property type="protein sequence ID" value="KAB8029043.1"/>
    <property type="molecule type" value="Genomic_DNA"/>
</dbReference>
<dbReference type="Proteomes" id="UP000442694">
    <property type="component" value="Unassembled WGS sequence"/>
</dbReference>
<organism evidence="2 3">
    <name type="scientific">Fluviispira multicolorata</name>
    <dbReference type="NCBI Taxonomy" id="2654512"/>
    <lineage>
        <taxon>Bacteria</taxon>
        <taxon>Pseudomonadati</taxon>
        <taxon>Bdellovibrionota</taxon>
        <taxon>Oligoflexia</taxon>
        <taxon>Silvanigrellales</taxon>
        <taxon>Silvanigrellaceae</taxon>
        <taxon>Fluviispira</taxon>
    </lineage>
</organism>
<keyword evidence="1" id="KW-0175">Coiled coil</keyword>
<proteinExistence type="predicted"/>